<dbReference type="VEuPathDB" id="CryptoDB:Cvel_20653"/>
<feature type="transmembrane region" description="Helical" evidence="1">
    <location>
        <begin position="285"/>
        <end position="308"/>
    </location>
</feature>
<dbReference type="EMBL" id="CDMZ01000964">
    <property type="protein sequence ID" value="CEM24722.1"/>
    <property type="molecule type" value="Genomic_DNA"/>
</dbReference>
<feature type="transmembrane region" description="Helical" evidence="1">
    <location>
        <begin position="256"/>
        <end position="279"/>
    </location>
</feature>
<keyword evidence="1" id="KW-1133">Transmembrane helix</keyword>
<name>A0A0G4G8M6_9ALVE</name>
<sequence length="312" mass="33201">MLQASLVASAPVSLRTTTLSRGSSSLALTQLAERDRQRATPPHACDAAVDKSMELFFWVYDIAAVTWNERKVKELESNEGCKAAYVKKQYDIVDKVQEVMDAVTTGGMEKCVAHLSALSIAKVCAEKRSTKQRAYCIRMKLKNPMNEKMAQLDVMNQSFMVLALLSPKLSVWMMNPDVATNADEGPSFESLLQTAEEDDAFADTCPYDPAKSAVSKAGDGGGFLEIGSGEAQMTPAFLQKGVGPGMFDGLFKGLKAAPFAAITLIVGGVALFIFGGVIAKVVACVIAVIGAAIGIAALVVVIAIGNAMRKHL</sequence>
<accession>A0A0G4G8M6</accession>
<gene>
    <name evidence="2" type="ORF">Cvel_20653</name>
</gene>
<proteinExistence type="predicted"/>
<keyword evidence="1" id="KW-0812">Transmembrane</keyword>
<organism evidence="2">
    <name type="scientific">Chromera velia CCMP2878</name>
    <dbReference type="NCBI Taxonomy" id="1169474"/>
    <lineage>
        <taxon>Eukaryota</taxon>
        <taxon>Sar</taxon>
        <taxon>Alveolata</taxon>
        <taxon>Colpodellida</taxon>
        <taxon>Chromeraceae</taxon>
        <taxon>Chromera</taxon>
    </lineage>
</organism>
<evidence type="ECO:0000313" key="2">
    <source>
        <dbReference type="EMBL" id="CEM24722.1"/>
    </source>
</evidence>
<reference evidence="2" key="1">
    <citation type="submission" date="2014-11" db="EMBL/GenBank/DDBJ databases">
        <authorList>
            <person name="Otto D Thomas"/>
            <person name="Naeem Raeece"/>
        </authorList>
    </citation>
    <scope>NUCLEOTIDE SEQUENCE</scope>
</reference>
<keyword evidence="1" id="KW-0472">Membrane</keyword>
<evidence type="ECO:0000256" key="1">
    <source>
        <dbReference type="SAM" id="Phobius"/>
    </source>
</evidence>
<protein>
    <submittedName>
        <fullName evidence="2">Uncharacterized protein</fullName>
    </submittedName>
</protein>
<dbReference type="AlphaFoldDB" id="A0A0G4G8M6"/>
<dbReference type="PhylomeDB" id="A0A0G4G8M6"/>